<dbReference type="OrthoDB" id="357991at2"/>
<proteinExistence type="predicted"/>
<dbReference type="InterPro" id="IPR014553">
    <property type="entry name" value="Aminopept"/>
</dbReference>
<evidence type="ECO:0000313" key="1">
    <source>
        <dbReference type="EMBL" id="PWJ36089.1"/>
    </source>
</evidence>
<protein>
    <submittedName>
        <fullName evidence="1">Putative aminopeptidase</fullName>
    </submittedName>
</protein>
<dbReference type="RefSeq" id="WP_109622503.1">
    <property type="nucleotide sequence ID" value="NZ_QGDO01000009.1"/>
</dbReference>
<dbReference type="GO" id="GO:0004177">
    <property type="term" value="F:aminopeptidase activity"/>
    <property type="evidence" value="ECO:0007669"/>
    <property type="project" value="UniProtKB-KW"/>
</dbReference>
<sequence length="352" mass="41253">MLNKKRILKILFSVGILLSLSFLIIHYQSVVYGWGQLKGQVKILTSAQPISKYTNDEKYPQILKDKIALIQDIKKFTVNSLGLNPSNSYEKMFDQQDKPILWVVTACPPFEMKAVRWMFPIAGSFSYKGFFEYDKAVAEEKIWKNQGFDTDIREVSAWSTLGFLNDPILSSMLKRSEASLANLIIHELTHGTIFIKSNISYNENLASFIGDEGAKLYLKDKYGEQSEKYTNYSLAKEDRSKFTQYIIQSSQSLNQLYESFDSEMNDEEKNNLKQAKIEEIVANLDTVSFHNPNYRNYFDQEELPNNTFFMGFIRYREKQNEFRKEWEEKFDKDLYKYIAHLKEKYPSFWSGL</sequence>
<keyword evidence="1" id="KW-0031">Aminopeptidase</keyword>
<dbReference type="Pfam" id="PF10023">
    <property type="entry name" value="Aminopep"/>
    <property type="match status" value="1"/>
</dbReference>
<accession>A0A315ZNK4</accession>
<keyword evidence="2" id="KW-1185">Reference proteome</keyword>
<keyword evidence="1" id="KW-0378">Hydrolase</keyword>
<gene>
    <name evidence="1" type="ORF">BC781_109105</name>
</gene>
<keyword evidence="1" id="KW-0645">Protease</keyword>
<name>A0A315ZNK4_SEDFL</name>
<dbReference type="Proteomes" id="UP000245535">
    <property type="component" value="Unassembled WGS sequence"/>
</dbReference>
<dbReference type="EMBL" id="QGDO01000009">
    <property type="protein sequence ID" value="PWJ36089.1"/>
    <property type="molecule type" value="Genomic_DNA"/>
</dbReference>
<reference evidence="1 2" key="1">
    <citation type="submission" date="2018-03" db="EMBL/GenBank/DDBJ databases">
        <title>Genomic Encyclopedia of Archaeal and Bacterial Type Strains, Phase II (KMG-II): from individual species to whole genera.</title>
        <authorList>
            <person name="Goeker M."/>
        </authorList>
    </citation>
    <scope>NUCLEOTIDE SEQUENCE [LARGE SCALE GENOMIC DNA]</scope>
    <source>
        <strain evidence="1 2">DSM 28229</strain>
    </source>
</reference>
<organism evidence="1 2">
    <name type="scientific">Sediminitomix flava</name>
    <dbReference type="NCBI Taxonomy" id="379075"/>
    <lineage>
        <taxon>Bacteria</taxon>
        <taxon>Pseudomonadati</taxon>
        <taxon>Bacteroidota</taxon>
        <taxon>Cytophagia</taxon>
        <taxon>Cytophagales</taxon>
        <taxon>Flammeovirgaceae</taxon>
        <taxon>Sediminitomix</taxon>
    </lineage>
</organism>
<comment type="caution">
    <text evidence="1">The sequence shown here is derived from an EMBL/GenBank/DDBJ whole genome shotgun (WGS) entry which is preliminary data.</text>
</comment>
<dbReference type="AlphaFoldDB" id="A0A315ZNK4"/>
<evidence type="ECO:0000313" key="2">
    <source>
        <dbReference type="Proteomes" id="UP000245535"/>
    </source>
</evidence>